<evidence type="ECO:0000313" key="14">
    <source>
        <dbReference type="Proteomes" id="UP000242188"/>
    </source>
</evidence>
<dbReference type="FunFam" id="3.90.550.50:FF:000001">
    <property type="entry name" value="Hexosyltransferase"/>
    <property type="match status" value="1"/>
</dbReference>
<keyword evidence="5 12" id="KW-0812">Transmembrane</keyword>
<gene>
    <name evidence="13" type="ORF">KP79_PYT26111</name>
</gene>
<sequence>MELKKHTIDFMRSKRLSNRHIYMYLTIVLSYASVVTFCIFQTNLKTNREQVDVIRQWREIPQNDSVDNTSVDFSHNNIDLHRDTGRVHHMNLNETNSIGQIIAESKDKIKENADRRQFGHKKVKDPRENKLWLKNVLKMLYDKKKKRLDNNLGLENYMNEMDVIPGGIENQDKIQEHSEEEPQDNFGKEGAIKEASHDSNMGYRQENEEEKEKQHLIDSLSRLLAKLDDKGIDTDLAQQLFADTDVGNSKHLPGFDPTLYPQKLDIPKLLNDFAQNGDLPEHAINKWDFHPIINPSNVCDEPEVQSKVFLLFVVKTKPDNFVKRIYIRKTWADPVRFPNIRTVFSVGVPQSSYIMKQLEMESMKYKDVLLMDYMDSYYNLTLKTTSNINWAAAHCSVADFVVSIDDDIYMATDLLIQHLQDIPKTDDERLYLGYVYNDTMPVRKETANIYIKKWIISENEYSFSTYPNYALGGCIIMSMKTVVQMRTIIPYTKTFAMEDVYIGILASRLGIIPKHTDLIDISKKHLNSVEFQTIIASHFYKTSEMLRQAWECHLSLNNDVEKAVFC</sequence>
<keyword evidence="9 12" id="KW-0472">Membrane</keyword>
<name>A0A210PED9_MIZYE</name>
<evidence type="ECO:0000256" key="12">
    <source>
        <dbReference type="SAM" id="Phobius"/>
    </source>
</evidence>
<evidence type="ECO:0000256" key="4">
    <source>
        <dbReference type="ARBA" id="ARBA00022679"/>
    </source>
</evidence>
<dbReference type="Proteomes" id="UP000242188">
    <property type="component" value="Unassembled WGS sequence"/>
</dbReference>
<comment type="subcellular location">
    <subcellularLocation>
        <location evidence="1">Golgi apparatus membrane</location>
        <topology evidence="1">Single-pass type II membrane protein</topology>
    </subcellularLocation>
</comment>
<evidence type="ECO:0000256" key="2">
    <source>
        <dbReference type="ARBA" id="ARBA00008661"/>
    </source>
</evidence>
<keyword evidence="10" id="KW-0325">Glycoprotein</keyword>
<dbReference type="InterPro" id="IPR002659">
    <property type="entry name" value="Glyco_trans_31"/>
</dbReference>
<evidence type="ECO:0000256" key="11">
    <source>
        <dbReference type="SAM" id="MobiDB-lite"/>
    </source>
</evidence>
<reference evidence="13 14" key="1">
    <citation type="journal article" date="2017" name="Nat. Ecol. Evol.">
        <title>Scallop genome provides insights into evolution of bilaterian karyotype and development.</title>
        <authorList>
            <person name="Wang S."/>
            <person name="Zhang J."/>
            <person name="Jiao W."/>
            <person name="Li J."/>
            <person name="Xun X."/>
            <person name="Sun Y."/>
            <person name="Guo X."/>
            <person name="Huan P."/>
            <person name="Dong B."/>
            <person name="Zhang L."/>
            <person name="Hu X."/>
            <person name="Sun X."/>
            <person name="Wang J."/>
            <person name="Zhao C."/>
            <person name="Wang Y."/>
            <person name="Wang D."/>
            <person name="Huang X."/>
            <person name="Wang R."/>
            <person name="Lv J."/>
            <person name="Li Y."/>
            <person name="Zhang Z."/>
            <person name="Liu B."/>
            <person name="Lu W."/>
            <person name="Hui Y."/>
            <person name="Liang J."/>
            <person name="Zhou Z."/>
            <person name="Hou R."/>
            <person name="Li X."/>
            <person name="Liu Y."/>
            <person name="Li H."/>
            <person name="Ning X."/>
            <person name="Lin Y."/>
            <person name="Zhao L."/>
            <person name="Xing Q."/>
            <person name="Dou J."/>
            <person name="Li Y."/>
            <person name="Mao J."/>
            <person name="Guo H."/>
            <person name="Dou H."/>
            <person name="Li T."/>
            <person name="Mu C."/>
            <person name="Jiang W."/>
            <person name="Fu Q."/>
            <person name="Fu X."/>
            <person name="Miao Y."/>
            <person name="Liu J."/>
            <person name="Yu Q."/>
            <person name="Li R."/>
            <person name="Liao H."/>
            <person name="Li X."/>
            <person name="Kong Y."/>
            <person name="Jiang Z."/>
            <person name="Chourrout D."/>
            <person name="Li R."/>
            <person name="Bao Z."/>
        </authorList>
    </citation>
    <scope>NUCLEOTIDE SEQUENCE [LARGE SCALE GENOMIC DNA]</scope>
    <source>
        <strain evidence="13 14">PY_sf001</strain>
    </source>
</reference>
<evidence type="ECO:0000256" key="7">
    <source>
        <dbReference type="ARBA" id="ARBA00022989"/>
    </source>
</evidence>
<keyword evidence="8" id="KW-0333">Golgi apparatus</keyword>
<dbReference type="Pfam" id="PF01762">
    <property type="entry name" value="Galactosyl_T"/>
    <property type="match status" value="1"/>
</dbReference>
<protein>
    <submittedName>
        <fullName evidence="13">N-acetyllactosaminide beta-1,3-N-acetylglucosaminyltransferase 3</fullName>
    </submittedName>
</protein>
<keyword evidence="4 13" id="KW-0808">Transferase</keyword>
<evidence type="ECO:0000256" key="1">
    <source>
        <dbReference type="ARBA" id="ARBA00004323"/>
    </source>
</evidence>
<evidence type="ECO:0000256" key="3">
    <source>
        <dbReference type="ARBA" id="ARBA00022676"/>
    </source>
</evidence>
<dbReference type="GO" id="GO:0008194">
    <property type="term" value="F:UDP-glycosyltransferase activity"/>
    <property type="evidence" value="ECO:0007669"/>
    <property type="project" value="TreeGrafter"/>
</dbReference>
<dbReference type="PANTHER" id="PTHR11214:SF349">
    <property type="entry name" value="BETA-1,3-GALACTOSYLTRANSFERASE BRN"/>
    <property type="match status" value="1"/>
</dbReference>
<dbReference type="PANTHER" id="PTHR11214">
    <property type="entry name" value="BETA-1,3-N-ACETYLGLUCOSAMINYLTRANSFERASE"/>
    <property type="match status" value="1"/>
</dbReference>
<dbReference type="Gene3D" id="3.90.550.50">
    <property type="match status" value="1"/>
</dbReference>
<dbReference type="InterPro" id="IPR029044">
    <property type="entry name" value="Nucleotide-diphossugar_trans"/>
</dbReference>
<dbReference type="GO" id="GO:0006493">
    <property type="term" value="P:protein O-linked glycosylation"/>
    <property type="evidence" value="ECO:0007669"/>
    <property type="project" value="TreeGrafter"/>
</dbReference>
<evidence type="ECO:0000313" key="13">
    <source>
        <dbReference type="EMBL" id="OWF34821.1"/>
    </source>
</evidence>
<dbReference type="EMBL" id="NEDP02076749">
    <property type="protein sequence ID" value="OWF34821.1"/>
    <property type="molecule type" value="Genomic_DNA"/>
</dbReference>
<feature type="region of interest" description="Disordered" evidence="11">
    <location>
        <begin position="175"/>
        <end position="211"/>
    </location>
</feature>
<evidence type="ECO:0000256" key="10">
    <source>
        <dbReference type="ARBA" id="ARBA00023180"/>
    </source>
</evidence>
<comment type="similarity">
    <text evidence="2">Belongs to the glycosyltransferase 31 family.</text>
</comment>
<dbReference type="OrthoDB" id="2139606at2759"/>
<evidence type="ECO:0000256" key="9">
    <source>
        <dbReference type="ARBA" id="ARBA00023136"/>
    </source>
</evidence>
<evidence type="ECO:0000256" key="5">
    <source>
        <dbReference type="ARBA" id="ARBA00022692"/>
    </source>
</evidence>
<accession>A0A210PED9</accession>
<comment type="caution">
    <text evidence="13">The sequence shown here is derived from an EMBL/GenBank/DDBJ whole genome shotgun (WGS) entry which is preliminary data.</text>
</comment>
<dbReference type="SUPFAM" id="SSF53448">
    <property type="entry name" value="Nucleotide-diphospho-sugar transferases"/>
    <property type="match status" value="1"/>
</dbReference>
<evidence type="ECO:0000256" key="6">
    <source>
        <dbReference type="ARBA" id="ARBA00022968"/>
    </source>
</evidence>
<dbReference type="AlphaFoldDB" id="A0A210PED9"/>
<proteinExistence type="inferred from homology"/>
<dbReference type="GO" id="GO:0000139">
    <property type="term" value="C:Golgi membrane"/>
    <property type="evidence" value="ECO:0007669"/>
    <property type="project" value="UniProtKB-SubCell"/>
</dbReference>
<dbReference type="GO" id="GO:0016758">
    <property type="term" value="F:hexosyltransferase activity"/>
    <property type="evidence" value="ECO:0007669"/>
    <property type="project" value="InterPro"/>
</dbReference>
<organism evidence="13 14">
    <name type="scientific">Mizuhopecten yessoensis</name>
    <name type="common">Japanese scallop</name>
    <name type="synonym">Patinopecten yessoensis</name>
    <dbReference type="NCBI Taxonomy" id="6573"/>
    <lineage>
        <taxon>Eukaryota</taxon>
        <taxon>Metazoa</taxon>
        <taxon>Spiralia</taxon>
        <taxon>Lophotrochozoa</taxon>
        <taxon>Mollusca</taxon>
        <taxon>Bivalvia</taxon>
        <taxon>Autobranchia</taxon>
        <taxon>Pteriomorphia</taxon>
        <taxon>Pectinida</taxon>
        <taxon>Pectinoidea</taxon>
        <taxon>Pectinidae</taxon>
        <taxon>Mizuhopecten</taxon>
    </lineage>
</organism>
<evidence type="ECO:0000256" key="8">
    <source>
        <dbReference type="ARBA" id="ARBA00023034"/>
    </source>
</evidence>
<keyword evidence="3 13" id="KW-0328">Glycosyltransferase</keyword>
<keyword evidence="14" id="KW-1185">Reference proteome</keyword>
<keyword evidence="6" id="KW-0735">Signal-anchor</keyword>
<keyword evidence="7 12" id="KW-1133">Transmembrane helix</keyword>
<feature type="transmembrane region" description="Helical" evidence="12">
    <location>
        <begin position="21"/>
        <end position="42"/>
    </location>
</feature>
<feature type="compositionally biased region" description="Basic and acidic residues" evidence="11">
    <location>
        <begin position="186"/>
        <end position="197"/>
    </location>
</feature>